<dbReference type="PANTHER" id="PTHR30518">
    <property type="entry name" value="ENDOLYTIC MUREIN TRANSGLYCOSYLASE"/>
    <property type="match status" value="1"/>
</dbReference>
<dbReference type="InterPro" id="IPR003770">
    <property type="entry name" value="MLTG-like"/>
</dbReference>
<keyword evidence="2 7" id="KW-0812">Transmembrane</keyword>
<sequence length="334" mass="37838">MIKARSLVGLLTLIVIMTISWFYFSYQQFLSAPIVKQQSLVFEVKAGSGANAVLSQLVSEELTSQEWFGRIFLKLHPELTQVKAGRYLLSPSMTIHDVFELLVSGKQIQYTFTIVEGLTFNQVVRMLLQHGEIDTTDLKGLNDKQIFEALDLKYDHAEGALFADTYHFPAGYNAADLLRRSHQRLLAVLEEEWSERQSNLPYQTPYQALIMASIIEKETALESERATIAGVFVRRLQKKMRLQTDPTVIYGIGENFDGNITRKHLRTDTPYNTYTRRGLPPTPIAIVGREAIHAALNPEPGSALYFVAKGDGSHQFSDTLEEHNQAVKKYQLKQ</sequence>
<dbReference type="Proteomes" id="UP001239782">
    <property type="component" value="Chromosome"/>
</dbReference>
<dbReference type="Gene3D" id="3.30.160.60">
    <property type="entry name" value="Classic Zinc Finger"/>
    <property type="match status" value="1"/>
</dbReference>
<comment type="subcellular location">
    <subcellularLocation>
        <location evidence="7">Cell inner membrane</location>
        <topology evidence="7">Single-pass membrane protein</topology>
    </subcellularLocation>
</comment>
<evidence type="ECO:0000256" key="2">
    <source>
        <dbReference type="ARBA" id="ARBA00022692"/>
    </source>
</evidence>
<reference evidence="8 9" key="1">
    <citation type="submission" date="2023-08" db="EMBL/GenBank/DDBJ databases">
        <title>Pleionea litopenaei sp. nov., isolated from stomach of juvenile Litopenaeus vannamei.</title>
        <authorList>
            <person name="Rho A.M."/>
            <person name="Hwang C.Y."/>
        </authorList>
    </citation>
    <scope>NUCLEOTIDE SEQUENCE [LARGE SCALE GENOMIC DNA]</scope>
    <source>
        <strain evidence="8 9">HL-JVS1</strain>
    </source>
</reference>
<dbReference type="AlphaFoldDB" id="A0AA51RU58"/>
<evidence type="ECO:0000313" key="9">
    <source>
        <dbReference type="Proteomes" id="UP001239782"/>
    </source>
</evidence>
<keyword evidence="3 7" id="KW-1133">Transmembrane helix</keyword>
<organism evidence="8 9">
    <name type="scientific">Pleionea litopenaei</name>
    <dbReference type="NCBI Taxonomy" id="3070815"/>
    <lineage>
        <taxon>Bacteria</taxon>
        <taxon>Pseudomonadati</taxon>
        <taxon>Pseudomonadota</taxon>
        <taxon>Gammaproteobacteria</taxon>
        <taxon>Oceanospirillales</taxon>
        <taxon>Pleioneaceae</taxon>
        <taxon>Pleionea</taxon>
    </lineage>
</organism>
<keyword evidence="4 7" id="KW-0472">Membrane</keyword>
<dbReference type="GO" id="GO:0005886">
    <property type="term" value="C:plasma membrane"/>
    <property type="evidence" value="ECO:0007669"/>
    <property type="project" value="UniProtKB-SubCell"/>
</dbReference>
<dbReference type="KEGG" id="plei:Q9312_02080"/>
<evidence type="ECO:0000256" key="7">
    <source>
        <dbReference type="HAMAP-Rule" id="MF_02065"/>
    </source>
</evidence>
<evidence type="ECO:0000256" key="6">
    <source>
        <dbReference type="ARBA" id="ARBA00023316"/>
    </source>
</evidence>
<evidence type="ECO:0000256" key="5">
    <source>
        <dbReference type="ARBA" id="ARBA00023239"/>
    </source>
</evidence>
<protein>
    <recommendedName>
        <fullName evidence="7">Endolytic murein transglycosylase</fullName>
        <ecNumber evidence="7">4.2.2.29</ecNumber>
    </recommendedName>
    <alternativeName>
        <fullName evidence="7">Peptidoglycan lytic transglycosylase</fullName>
    </alternativeName>
    <alternativeName>
        <fullName evidence="7">Peptidoglycan polymerization terminase</fullName>
    </alternativeName>
</protein>
<name>A0AA51RU58_9GAMM</name>
<feature type="transmembrane region" description="Helical" evidence="7">
    <location>
        <begin position="7"/>
        <end position="26"/>
    </location>
</feature>
<dbReference type="GO" id="GO:0071555">
    <property type="term" value="P:cell wall organization"/>
    <property type="evidence" value="ECO:0007669"/>
    <property type="project" value="UniProtKB-KW"/>
</dbReference>
<evidence type="ECO:0000256" key="3">
    <source>
        <dbReference type="ARBA" id="ARBA00022989"/>
    </source>
</evidence>
<keyword evidence="1 7" id="KW-1003">Cell membrane</keyword>
<dbReference type="PANTHER" id="PTHR30518:SF2">
    <property type="entry name" value="ENDOLYTIC MUREIN TRANSGLYCOSYLASE"/>
    <property type="match status" value="1"/>
</dbReference>
<accession>A0AA51RU58</accession>
<dbReference type="GO" id="GO:0008932">
    <property type="term" value="F:lytic endotransglycosylase activity"/>
    <property type="evidence" value="ECO:0007669"/>
    <property type="project" value="UniProtKB-UniRule"/>
</dbReference>
<evidence type="ECO:0000256" key="1">
    <source>
        <dbReference type="ARBA" id="ARBA00022475"/>
    </source>
</evidence>
<dbReference type="GO" id="GO:0009252">
    <property type="term" value="P:peptidoglycan biosynthetic process"/>
    <property type="evidence" value="ECO:0007669"/>
    <property type="project" value="UniProtKB-UniRule"/>
</dbReference>
<evidence type="ECO:0000256" key="4">
    <source>
        <dbReference type="ARBA" id="ARBA00023136"/>
    </source>
</evidence>
<dbReference type="EC" id="4.2.2.29" evidence="7"/>
<evidence type="ECO:0000313" key="8">
    <source>
        <dbReference type="EMBL" id="WMS87723.1"/>
    </source>
</evidence>
<comment type="similarity">
    <text evidence="7">Belongs to the transglycosylase MltG family.</text>
</comment>
<feature type="site" description="Important for catalytic activity" evidence="7">
    <location>
        <position position="218"/>
    </location>
</feature>
<dbReference type="CDD" id="cd08010">
    <property type="entry name" value="MltG_like"/>
    <property type="match status" value="1"/>
</dbReference>
<dbReference type="Pfam" id="PF02618">
    <property type="entry name" value="YceG"/>
    <property type="match status" value="1"/>
</dbReference>
<comment type="catalytic activity">
    <reaction evidence="7">
        <text>a peptidoglycan chain = a peptidoglycan chain with N-acetyl-1,6-anhydromuramyl-[peptide] at the reducing end + a peptidoglycan chain with N-acetylglucosamine at the non-reducing end.</text>
        <dbReference type="EC" id="4.2.2.29"/>
    </reaction>
</comment>
<keyword evidence="9" id="KW-1185">Reference proteome</keyword>
<keyword evidence="6 7" id="KW-0961">Cell wall biogenesis/degradation</keyword>
<comment type="function">
    <text evidence="7">Functions as a peptidoglycan terminase that cleaves nascent peptidoglycan strands endolytically to terminate their elongation.</text>
</comment>
<dbReference type="Gene3D" id="3.30.1490.480">
    <property type="entry name" value="Endolytic murein transglycosylase"/>
    <property type="match status" value="1"/>
</dbReference>
<dbReference type="NCBIfam" id="TIGR00247">
    <property type="entry name" value="endolytic transglycosylase MltG"/>
    <property type="match status" value="1"/>
</dbReference>
<dbReference type="EMBL" id="CP133548">
    <property type="protein sequence ID" value="WMS87723.1"/>
    <property type="molecule type" value="Genomic_DNA"/>
</dbReference>
<keyword evidence="7" id="KW-0997">Cell inner membrane</keyword>
<proteinExistence type="inferred from homology"/>
<dbReference type="HAMAP" id="MF_02065">
    <property type="entry name" value="MltG"/>
    <property type="match status" value="1"/>
</dbReference>
<gene>
    <name evidence="7 8" type="primary">mltG</name>
    <name evidence="8" type="ORF">Q9312_02080</name>
</gene>
<keyword evidence="5 7" id="KW-0456">Lyase</keyword>
<dbReference type="RefSeq" id="WP_309202868.1">
    <property type="nucleotide sequence ID" value="NZ_CP133548.1"/>
</dbReference>